<dbReference type="GO" id="GO:0031012">
    <property type="term" value="C:extracellular matrix"/>
    <property type="evidence" value="ECO:0007669"/>
    <property type="project" value="InterPro"/>
</dbReference>
<evidence type="ECO:0000313" key="6">
    <source>
        <dbReference type="EMBL" id="KYN35814.1"/>
    </source>
</evidence>
<keyword evidence="2" id="KW-0479">Metal-binding</keyword>
<dbReference type="SUPFAM" id="SSF50923">
    <property type="entry name" value="Hemopexin-like domain"/>
    <property type="match status" value="1"/>
</dbReference>
<evidence type="ECO:0000256" key="2">
    <source>
        <dbReference type="ARBA" id="ARBA00022723"/>
    </source>
</evidence>
<dbReference type="EMBL" id="KQ981774">
    <property type="protein sequence ID" value="KYN35814.1"/>
    <property type="molecule type" value="Genomic_DNA"/>
</dbReference>
<dbReference type="Gene3D" id="2.110.10.10">
    <property type="entry name" value="Hemopexin-like domain"/>
    <property type="match status" value="1"/>
</dbReference>
<dbReference type="AlphaFoldDB" id="A0A151JU61"/>
<dbReference type="Proteomes" id="UP000078541">
    <property type="component" value="Unassembled WGS sequence"/>
</dbReference>
<feature type="domain" description="Peptidase M10 metallopeptidase" evidence="5">
    <location>
        <begin position="39"/>
        <end position="76"/>
    </location>
</feature>
<dbReference type="InterPro" id="IPR001818">
    <property type="entry name" value="Pept_M10_metallopeptidase"/>
</dbReference>
<accession>A0A151JU61</accession>
<dbReference type="STRING" id="34720.A0A151JU61"/>
<dbReference type="InterPro" id="IPR018487">
    <property type="entry name" value="Hemopexin-like_repeat"/>
</dbReference>
<protein>
    <recommendedName>
        <fullName evidence="5">Peptidase M10 metallopeptidase domain-containing protein</fullName>
    </recommendedName>
</protein>
<dbReference type="GO" id="GO:0008270">
    <property type="term" value="F:zinc ion binding"/>
    <property type="evidence" value="ECO:0007669"/>
    <property type="project" value="InterPro"/>
</dbReference>
<dbReference type="InterPro" id="IPR024079">
    <property type="entry name" value="MetalloPept_cat_dom_sf"/>
</dbReference>
<sequence length="266" mass="30946">AFSLWAANSSLFERKMLNPDILKSYRNGTHTYADRVNREYLLNTLTHEIGYALGLTHCSREDSIMFAFVSIYNNNNIIIIITRVDLYILQCVDTVLVLHHRIFVTYQRYVWSINIDDKKYDGPYVLNSYMNFLLDNFSLSAAYQRSSGKIVLFVNNMVYMIDYPSFKLKEDWPKRLSSLGFPTNTLINSVVNTNRGQTYAIFDNNDVAQIKQQFYKFNEFTRSVTEADLILINVSNVQCSRDGLLRQIQNILGRLIRSSKSIKNTY</sequence>
<organism evidence="6 7">
    <name type="scientific">Trachymyrmex septentrionalis</name>
    <dbReference type="NCBI Taxonomy" id="34720"/>
    <lineage>
        <taxon>Eukaryota</taxon>
        <taxon>Metazoa</taxon>
        <taxon>Ecdysozoa</taxon>
        <taxon>Arthropoda</taxon>
        <taxon>Hexapoda</taxon>
        <taxon>Insecta</taxon>
        <taxon>Pterygota</taxon>
        <taxon>Neoptera</taxon>
        <taxon>Endopterygota</taxon>
        <taxon>Hymenoptera</taxon>
        <taxon>Apocrita</taxon>
        <taxon>Aculeata</taxon>
        <taxon>Formicoidea</taxon>
        <taxon>Formicidae</taxon>
        <taxon>Myrmicinae</taxon>
        <taxon>Trachymyrmex</taxon>
    </lineage>
</organism>
<dbReference type="Gene3D" id="3.40.390.10">
    <property type="entry name" value="Collagenase (Catalytic Domain)"/>
    <property type="match status" value="1"/>
</dbReference>
<keyword evidence="3" id="KW-0378">Hydrolase</keyword>
<keyword evidence="4" id="KW-0862">Zinc</keyword>
<dbReference type="Pfam" id="PF00413">
    <property type="entry name" value="Peptidase_M10"/>
    <property type="match status" value="1"/>
</dbReference>
<dbReference type="InterPro" id="IPR036375">
    <property type="entry name" value="Hemopexin-like_dom_sf"/>
</dbReference>
<evidence type="ECO:0000259" key="5">
    <source>
        <dbReference type="Pfam" id="PF00413"/>
    </source>
</evidence>
<keyword evidence="1" id="KW-0645">Protease</keyword>
<evidence type="ECO:0000256" key="4">
    <source>
        <dbReference type="ARBA" id="ARBA00022833"/>
    </source>
</evidence>
<dbReference type="GO" id="GO:0004222">
    <property type="term" value="F:metalloendopeptidase activity"/>
    <property type="evidence" value="ECO:0007669"/>
    <property type="project" value="InterPro"/>
</dbReference>
<evidence type="ECO:0000313" key="7">
    <source>
        <dbReference type="Proteomes" id="UP000078541"/>
    </source>
</evidence>
<dbReference type="GO" id="GO:0006508">
    <property type="term" value="P:proteolysis"/>
    <property type="evidence" value="ECO:0007669"/>
    <property type="project" value="UniProtKB-KW"/>
</dbReference>
<gene>
    <name evidence="6" type="ORF">ALC56_09838</name>
</gene>
<reference evidence="6 7" key="1">
    <citation type="submission" date="2016-03" db="EMBL/GenBank/DDBJ databases">
        <title>Trachymyrmex septentrionalis WGS genome.</title>
        <authorList>
            <person name="Nygaard S."/>
            <person name="Hu H."/>
            <person name="Boomsma J."/>
            <person name="Zhang G."/>
        </authorList>
    </citation>
    <scope>NUCLEOTIDE SEQUENCE [LARGE SCALE GENOMIC DNA]</scope>
    <source>
        <strain evidence="6">Tsep2-gDNA-1</strain>
        <tissue evidence="6">Whole body</tissue>
    </source>
</reference>
<feature type="non-terminal residue" evidence="6">
    <location>
        <position position="1"/>
    </location>
</feature>
<evidence type="ECO:0000256" key="1">
    <source>
        <dbReference type="ARBA" id="ARBA00022670"/>
    </source>
</evidence>
<dbReference type="SMART" id="SM00120">
    <property type="entry name" value="HX"/>
    <property type="match status" value="1"/>
</dbReference>
<keyword evidence="7" id="KW-1185">Reference proteome</keyword>
<proteinExistence type="predicted"/>
<name>A0A151JU61_9HYME</name>
<dbReference type="SUPFAM" id="SSF55486">
    <property type="entry name" value="Metalloproteases ('zincins'), catalytic domain"/>
    <property type="match status" value="1"/>
</dbReference>
<evidence type="ECO:0000256" key="3">
    <source>
        <dbReference type="ARBA" id="ARBA00022801"/>
    </source>
</evidence>